<dbReference type="VEuPathDB" id="FungiDB:BO70DRAFT_159216"/>
<accession>A0A317WW45</accession>
<name>A0A317WW45_9EURO</name>
<sequence>MQDAGCRMQMMDISCAQTKWLDIDYRKKAPSVGKTAAGTSRRLRRSEGPNQTSNTSKDNTRNPPDPSCITPPLRCRDRYWRVHSVETPDGYDGRPPTLPAVRPLSSSSTAIFVQQQRHPWNHSPPHLRDSWFSSFPTFRAVLTASVSVAVSQPQFEFESDPAARSPRTRESRSTLVGHFHFYSNQSINRSIDEWSSSVACLPPSAAKQWTRPSHDPPPVYLLCNVHGDAYAPGPHPPSLALWQASRGIHTVHSLCIEEAGVVPWTKRSGSRSHRENSLESDNRPIEAITRAFVFSPPLLSFLSWVRLVRQRDICSPGVDSSGSINPRPLRRARPWKRRHSVAIATSWVASLSPLFSSPLLFYSFRVHLFSSYPFLILNPSTYGDT</sequence>
<organism evidence="3 4">
    <name type="scientific">Aspergillus heteromorphus CBS 117.55</name>
    <dbReference type="NCBI Taxonomy" id="1448321"/>
    <lineage>
        <taxon>Eukaryota</taxon>
        <taxon>Fungi</taxon>
        <taxon>Dikarya</taxon>
        <taxon>Ascomycota</taxon>
        <taxon>Pezizomycotina</taxon>
        <taxon>Eurotiomycetes</taxon>
        <taxon>Eurotiomycetidae</taxon>
        <taxon>Eurotiales</taxon>
        <taxon>Aspergillaceae</taxon>
        <taxon>Aspergillus</taxon>
        <taxon>Aspergillus subgen. Circumdati</taxon>
    </lineage>
</organism>
<dbReference type="RefSeq" id="XP_025402215.1">
    <property type="nucleotide sequence ID" value="XM_025538264.1"/>
</dbReference>
<evidence type="ECO:0000256" key="1">
    <source>
        <dbReference type="SAM" id="MobiDB-lite"/>
    </source>
</evidence>
<reference evidence="3 4" key="1">
    <citation type="submission" date="2016-12" db="EMBL/GenBank/DDBJ databases">
        <title>The genomes of Aspergillus section Nigri reveals drivers in fungal speciation.</title>
        <authorList>
            <consortium name="DOE Joint Genome Institute"/>
            <person name="Vesth T.C."/>
            <person name="Nybo J."/>
            <person name="Theobald S."/>
            <person name="Brandl J."/>
            <person name="Frisvad J.C."/>
            <person name="Nielsen K.F."/>
            <person name="Lyhne E.K."/>
            <person name="Kogle M.E."/>
            <person name="Kuo A."/>
            <person name="Riley R."/>
            <person name="Clum A."/>
            <person name="Nolan M."/>
            <person name="Lipzen A."/>
            <person name="Salamov A."/>
            <person name="Henrissat B."/>
            <person name="Wiebenga A."/>
            <person name="De Vries R.P."/>
            <person name="Grigoriev I.V."/>
            <person name="Mortensen U.H."/>
            <person name="Andersen M.R."/>
            <person name="Baker S.E."/>
        </authorList>
    </citation>
    <scope>NUCLEOTIDE SEQUENCE [LARGE SCALE GENOMIC DNA]</scope>
    <source>
        <strain evidence="3 4">CBS 117.55</strain>
    </source>
</reference>
<keyword evidence="2" id="KW-0472">Membrane</keyword>
<protein>
    <submittedName>
        <fullName evidence="3">Uncharacterized protein</fullName>
    </submittedName>
</protein>
<dbReference type="AlphaFoldDB" id="A0A317WW45"/>
<dbReference type="EMBL" id="MSFL01000004">
    <property type="protein sequence ID" value="PWY89028.1"/>
    <property type="molecule type" value="Genomic_DNA"/>
</dbReference>
<keyword evidence="4" id="KW-1185">Reference proteome</keyword>
<feature type="compositionally biased region" description="Polar residues" evidence="1">
    <location>
        <begin position="48"/>
        <end position="57"/>
    </location>
</feature>
<evidence type="ECO:0000256" key="2">
    <source>
        <dbReference type="SAM" id="Phobius"/>
    </source>
</evidence>
<evidence type="ECO:0000313" key="4">
    <source>
        <dbReference type="Proteomes" id="UP000247233"/>
    </source>
</evidence>
<feature type="transmembrane region" description="Helical" evidence="2">
    <location>
        <begin position="340"/>
        <end position="364"/>
    </location>
</feature>
<dbReference type="Proteomes" id="UP000247233">
    <property type="component" value="Unassembled WGS sequence"/>
</dbReference>
<keyword evidence="2" id="KW-1133">Transmembrane helix</keyword>
<gene>
    <name evidence="3" type="ORF">BO70DRAFT_159216</name>
</gene>
<evidence type="ECO:0000313" key="3">
    <source>
        <dbReference type="EMBL" id="PWY89028.1"/>
    </source>
</evidence>
<keyword evidence="2" id="KW-0812">Transmembrane</keyword>
<comment type="caution">
    <text evidence="3">The sequence shown here is derived from an EMBL/GenBank/DDBJ whole genome shotgun (WGS) entry which is preliminary data.</text>
</comment>
<feature type="region of interest" description="Disordered" evidence="1">
    <location>
        <begin position="30"/>
        <end position="72"/>
    </location>
</feature>
<dbReference type="GeneID" id="37060501"/>
<proteinExistence type="predicted"/>